<gene>
    <name evidence="1" type="ORF">TVAG_059680</name>
</gene>
<dbReference type="KEGG" id="tva:4755692"/>
<evidence type="ECO:0000313" key="2">
    <source>
        <dbReference type="Proteomes" id="UP000001542"/>
    </source>
</evidence>
<sequence length="541" mass="63191">MLSFLLCSSLSSEITIDPGMSTVEVSYYLTTIKFSTRATYVCILNPKEFVDVDLNQIKSVYEDINSLDMRADHKETATLYIFYITEYSSGLTFVVLSGKTEAKLMNFPRSNGMVNKDLIFLSYTNCDIEYFGTYYKSSSRCIDEYSVYYEENGQLKETVPTRDEDFKTITNTRYVWVRVYKCPKIANSNYGIIFKQFSENKINEPDGYKPGSYSSSDGGSIIDVDQIIRNVVEKPIIIDYARTIILFDEKVSVTYHTSPTLRNDFEKYPVDFNSINIYLHEENYTYDNVSLIVVPNYYPKFTIFATPMDKNSFYNLLNDGKYHDSVDNYFADNLNNFNPSLGHNTIYILPDQQVTIVKPDIPKLSFILVNKEDYFDENNAKIETHIENLDHNIIIKPSSQVRVFEFYLLNMTDVDQYIILYKKLNDTITLDHRSVDYNVNCLAVFSLKDPYEEKYYDLYSNMDDYSESHKLLRFWKLHFSQTKTNDYFQIKPVTIKEDTLRDSYHEQSKTVDHLILTNVQKISFSMSIKCKLNLNKSIHCL</sequence>
<dbReference type="EMBL" id="DS113696">
    <property type="protein sequence ID" value="EAX97903.1"/>
    <property type="molecule type" value="Genomic_DNA"/>
</dbReference>
<keyword evidence="2" id="KW-1185">Reference proteome</keyword>
<accession>A2FB20</accession>
<dbReference type="Proteomes" id="UP000001542">
    <property type="component" value="Unassembled WGS sequence"/>
</dbReference>
<dbReference type="VEuPathDB" id="TrichDB:TVAG_059680"/>
<dbReference type="RefSeq" id="XP_001310833.1">
    <property type="nucleotide sequence ID" value="XM_001310832.1"/>
</dbReference>
<proteinExistence type="predicted"/>
<protein>
    <submittedName>
        <fullName evidence="1">Uncharacterized protein</fullName>
    </submittedName>
</protein>
<name>A2FB20_TRIV3</name>
<organism evidence="1 2">
    <name type="scientific">Trichomonas vaginalis (strain ATCC PRA-98 / G3)</name>
    <dbReference type="NCBI Taxonomy" id="412133"/>
    <lineage>
        <taxon>Eukaryota</taxon>
        <taxon>Metamonada</taxon>
        <taxon>Parabasalia</taxon>
        <taxon>Trichomonadida</taxon>
        <taxon>Trichomonadidae</taxon>
        <taxon>Trichomonas</taxon>
    </lineage>
</organism>
<dbReference type="AlphaFoldDB" id="A2FB20"/>
<dbReference type="InParanoid" id="A2FB20"/>
<dbReference type="VEuPathDB" id="TrichDB:TVAGG3_0710320"/>
<reference evidence="1" key="1">
    <citation type="submission" date="2006-10" db="EMBL/GenBank/DDBJ databases">
        <authorList>
            <person name="Amadeo P."/>
            <person name="Zhao Q."/>
            <person name="Wortman J."/>
            <person name="Fraser-Liggett C."/>
            <person name="Carlton J."/>
        </authorList>
    </citation>
    <scope>NUCLEOTIDE SEQUENCE</scope>
    <source>
        <strain evidence="1">G3</strain>
    </source>
</reference>
<evidence type="ECO:0000313" key="1">
    <source>
        <dbReference type="EMBL" id="EAX97903.1"/>
    </source>
</evidence>
<reference evidence="1" key="2">
    <citation type="journal article" date="2007" name="Science">
        <title>Draft genome sequence of the sexually transmitted pathogen Trichomonas vaginalis.</title>
        <authorList>
            <person name="Carlton J.M."/>
            <person name="Hirt R.P."/>
            <person name="Silva J.C."/>
            <person name="Delcher A.L."/>
            <person name="Schatz M."/>
            <person name="Zhao Q."/>
            <person name="Wortman J.R."/>
            <person name="Bidwell S.L."/>
            <person name="Alsmark U.C.M."/>
            <person name="Besteiro S."/>
            <person name="Sicheritz-Ponten T."/>
            <person name="Noel C.J."/>
            <person name="Dacks J.B."/>
            <person name="Foster P.G."/>
            <person name="Simillion C."/>
            <person name="Van de Peer Y."/>
            <person name="Miranda-Saavedra D."/>
            <person name="Barton G.J."/>
            <person name="Westrop G.D."/>
            <person name="Mueller S."/>
            <person name="Dessi D."/>
            <person name="Fiori P.L."/>
            <person name="Ren Q."/>
            <person name="Paulsen I."/>
            <person name="Zhang H."/>
            <person name="Bastida-Corcuera F.D."/>
            <person name="Simoes-Barbosa A."/>
            <person name="Brown M.T."/>
            <person name="Hayes R.D."/>
            <person name="Mukherjee M."/>
            <person name="Okumura C.Y."/>
            <person name="Schneider R."/>
            <person name="Smith A.J."/>
            <person name="Vanacova S."/>
            <person name="Villalvazo M."/>
            <person name="Haas B.J."/>
            <person name="Pertea M."/>
            <person name="Feldblyum T.V."/>
            <person name="Utterback T.R."/>
            <person name="Shu C.L."/>
            <person name="Osoegawa K."/>
            <person name="de Jong P.J."/>
            <person name="Hrdy I."/>
            <person name="Horvathova L."/>
            <person name="Zubacova Z."/>
            <person name="Dolezal P."/>
            <person name="Malik S.B."/>
            <person name="Logsdon J.M. Jr."/>
            <person name="Henze K."/>
            <person name="Gupta A."/>
            <person name="Wang C.C."/>
            <person name="Dunne R.L."/>
            <person name="Upcroft J.A."/>
            <person name="Upcroft P."/>
            <person name="White O."/>
            <person name="Salzberg S.L."/>
            <person name="Tang P."/>
            <person name="Chiu C.-H."/>
            <person name="Lee Y.-S."/>
            <person name="Embley T.M."/>
            <person name="Coombs G.H."/>
            <person name="Mottram J.C."/>
            <person name="Tachezy J."/>
            <person name="Fraser-Liggett C.M."/>
            <person name="Johnson P.J."/>
        </authorList>
    </citation>
    <scope>NUCLEOTIDE SEQUENCE [LARGE SCALE GENOMIC DNA]</scope>
    <source>
        <strain evidence="1">G3</strain>
    </source>
</reference>